<dbReference type="STRING" id="381306.AN478_05915"/>
<keyword evidence="2" id="KW-1185">Reference proteome</keyword>
<dbReference type="PROSITE" id="PS51257">
    <property type="entry name" value="PROKAR_LIPOPROTEIN"/>
    <property type="match status" value="1"/>
</dbReference>
<dbReference type="EMBL" id="FMUN01000006">
    <property type="protein sequence ID" value="SCY46840.1"/>
    <property type="molecule type" value="Genomic_DNA"/>
</dbReference>
<accession>A0A1G5G6D7</accession>
<dbReference type="Gene3D" id="1.10.760.10">
    <property type="entry name" value="Cytochrome c-like domain"/>
    <property type="match status" value="1"/>
</dbReference>
<dbReference type="InterPro" id="IPR036909">
    <property type="entry name" value="Cyt_c-like_dom_sf"/>
</dbReference>
<dbReference type="GO" id="GO:0020037">
    <property type="term" value="F:heme binding"/>
    <property type="evidence" value="ECO:0007669"/>
    <property type="project" value="InterPro"/>
</dbReference>
<dbReference type="AlphaFoldDB" id="A0A1G5G6D7"/>
<proteinExistence type="predicted"/>
<dbReference type="SUPFAM" id="SSF46626">
    <property type="entry name" value="Cytochrome c"/>
    <property type="match status" value="1"/>
</dbReference>
<dbReference type="GO" id="GO:0009055">
    <property type="term" value="F:electron transfer activity"/>
    <property type="evidence" value="ECO:0007669"/>
    <property type="project" value="InterPro"/>
</dbReference>
<protein>
    <recommendedName>
        <fullName evidence="3">Cytochrome c domain-containing protein</fullName>
    </recommendedName>
</protein>
<name>A0A1G5G6D7_9GAMM</name>
<dbReference type="Proteomes" id="UP000183104">
    <property type="component" value="Unassembled WGS sequence"/>
</dbReference>
<reference evidence="2" key="1">
    <citation type="submission" date="2016-10" db="EMBL/GenBank/DDBJ databases">
        <authorList>
            <person name="Varghese N."/>
        </authorList>
    </citation>
    <scope>NUCLEOTIDE SEQUENCE [LARGE SCALE GENOMIC DNA]</scope>
    <source>
        <strain evidence="2">HL 19</strain>
    </source>
</reference>
<evidence type="ECO:0008006" key="3">
    <source>
        <dbReference type="Google" id="ProtNLM"/>
    </source>
</evidence>
<organism evidence="1 2">
    <name type="scientific">Thiohalorhabdus denitrificans</name>
    <dbReference type="NCBI Taxonomy" id="381306"/>
    <lineage>
        <taxon>Bacteria</taxon>
        <taxon>Pseudomonadati</taxon>
        <taxon>Pseudomonadota</taxon>
        <taxon>Gammaproteobacteria</taxon>
        <taxon>Thiohalorhabdales</taxon>
        <taxon>Thiohalorhabdaceae</taxon>
        <taxon>Thiohalorhabdus</taxon>
    </lineage>
</organism>
<evidence type="ECO:0000313" key="2">
    <source>
        <dbReference type="Proteomes" id="UP000183104"/>
    </source>
</evidence>
<gene>
    <name evidence="1" type="ORF">SAMN05661077_2194</name>
</gene>
<sequence length="108" mass="11921">MRSASRRQPGTAAAPVILAGLLVAGGCQGPGAGTPIPEAESAEGAAFRNQCSRCHALPHPERHTYDQWRHYLELMDQRREERGMKALTGTDRERVVTYLRKHAKNGED</sequence>
<evidence type="ECO:0000313" key="1">
    <source>
        <dbReference type="EMBL" id="SCY46840.1"/>
    </source>
</evidence>